<name>A0A3A0VDY0_STAGA</name>
<keyword evidence="1" id="KW-0812">Transmembrane</keyword>
<protein>
    <submittedName>
        <fullName evidence="2">Uncharacterized protein</fullName>
    </submittedName>
</protein>
<accession>A0A3A0VDY0</accession>
<evidence type="ECO:0000256" key="1">
    <source>
        <dbReference type="SAM" id="Phobius"/>
    </source>
</evidence>
<evidence type="ECO:0000313" key="2">
    <source>
        <dbReference type="EMBL" id="RIP31869.1"/>
    </source>
</evidence>
<comment type="caution">
    <text evidence="2">The sequence shown here is derived from an EMBL/GenBank/DDBJ whole genome shotgun (WGS) entry which is preliminary data.</text>
</comment>
<gene>
    <name evidence="2" type="ORF">BUZ14_13335</name>
</gene>
<keyword evidence="1" id="KW-0472">Membrane</keyword>
<dbReference type="Proteomes" id="UP000265541">
    <property type="component" value="Unassembled WGS sequence"/>
</dbReference>
<reference evidence="2 3" key="1">
    <citation type="journal article" date="2016" name="Front. Microbiol.">
        <title>Comprehensive Phylogenetic Analysis of Bovine Non-aureus Staphylococci Species Based on Whole-Genome Sequencing.</title>
        <authorList>
            <person name="Naushad S."/>
            <person name="Barkema H.W."/>
            <person name="Luby C."/>
            <person name="Condas L.A."/>
            <person name="Nobrega D.B."/>
            <person name="Carson D.A."/>
            <person name="De Buck J."/>
        </authorList>
    </citation>
    <scope>NUCLEOTIDE SEQUENCE [LARGE SCALE GENOMIC DNA]</scope>
    <source>
        <strain evidence="2 3">SNUC 4781</strain>
    </source>
</reference>
<proteinExistence type="predicted"/>
<dbReference type="EMBL" id="QYJN01000023">
    <property type="protein sequence ID" value="RIP31869.1"/>
    <property type="molecule type" value="Genomic_DNA"/>
</dbReference>
<keyword evidence="1" id="KW-1133">Transmembrane helix</keyword>
<feature type="transmembrane region" description="Helical" evidence="1">
    <location>
        <begin position="47"/>
        <end position="67"/>
    </location>
</feature>
<sequence length="68" mass="8250">MNFYLMILGIFIITFIVSLFWTWAIFNARKKIKRRHGNKNDNERKPFIILFFVIYFLLSIGSFIVFLI</sequence>
<feature type="transmembrane region" description="Helical" evidence="1">
    <location>
        <begin position="6"/>
        <end position="26"/>
    </location>
</feature>
<organism evidence="2 3">
    <name type="scientific">Staphylococcus gallinarum</name>
    <dbReference type="NCBI Taxonomy" id="1293"/>
    <lineage>
        <taxon>Bacteria</taxon>
        <taxon>Bacillati</taxon>
        <taxon>Bacillota</taxon>
        <taxon>Bacilli</taxon>
        <taxon>Bacillales</taxon>
        <taxon>Staphylococcaceae</taxon>
        <taxon>Staphylococcus</taxon>
    </lineage>
</organism>
<evidence type="ECO:0000313" key="3">
    <source>
        <dbReference type="Proteomes" id="UP000265541"/>
    </source>
</evidence>
<dbReference type="AlphaFoldDB" id="A0A3A0VDY0"/>